<evidence type="ECO:0000259" key="7">
    <source>
        <dbReference type="Pfam" id="PF00107"/>
    </source>
</evidence>
<dbReference type="InterPro" id="IPR002328">
    <property type="entry name" value="ADH_Zn_CS"/>
</dbReference>
<keyword evidence="4 6" id="KW-0862">Zinc</keyword>
<evidence type="ECO:0000256" key="6">
    <source>
        <dbReference type="RuleBase" id="RU361277"/>
    </source>
</evidence>
<dbReference type="PROSITE" id="PS00059">
    <property type="entry name" value="ADH_ZINC"/>
    <property type="match status" value="1"/>
</dbReference>
<dbReference type="SUPFAM" id="SSF51735">
    <property type="entry name" value="NAD(P)-binding Rossmann-fold domains"/>
    <property type="match status" value="1"/>
</dbReference>
<evidence type="ECO:0000313" key="9">
    <source>
        <dbReference type="EMBL" id="GAA3765113.1"/>
    </source>
</evidence>
<dbReference type="Pfam" id="PF08240">
    <property type="entry name" value="ADH_N"/>
    <property type="match status" value="1"/>
</dbReference>
<protein>
    <submittedName>
        <fullName evidence="9">NAD(P)-dependent alcohol dehydrogenase</fullName>
    </submittedName>
</protein>
<evidence type="ECO:0000313" key="10">
    <source>
        <dbReference type="Proteomes" id="UP001500540"/>
    </source>
</evidence>
<dbReference type="InterPro" id="IPR045306">
    <property type="entry name" value="SDH-like"/>
</dbReference>
<evidence type="ECO:0000256" key="4">
    <source>
        <dbReference type="ARBA" id="ARBA00022833"/>
    </source>
</evidence>
<dbReference type="InterPro" id="IPR013154">
    <property type="entry name" value="ADH-like_N"/>
</dbReference>
<keyword evidence="10" id="KW-1185">Reference proteome</keyword>
<dbReference type="SUPFAM" id="SSF50129">
    <property type="entry name" value="GroES-like"/>
    <property type="match status" value="1"/>
</dbReference>
<reference evidence="10" key="1">
    <citation type="journal article" date="2019" name="Int. J. Syst. Evol. Microbiol.">
        <title>The Global Catalogue of Microorganisms (GCM) 10K type strain sequencing project: providing services to taxonomists for standard genome sequencing and annotation.</title>
        <authorList>
            <consortium name="The Broad Institute Genomics Platform"/>
            <consortium name="The Broad Institute Genome Sequencing Center for Infectious Disease"/>
            <person name="Wu L."/>
            <person name="Ma J."/>
        </authorList>
    </citation>
    <scope>NUCLEOTIDE SEQUENCE [LARGE SCALE GENOMIC DNA]</scope>
    <source>
        <strain evidence="10">JCM 16950</strain>
    </source>
</reference>
<dbReference type="Gene3D" id="3.40.50.720">
    <property type="entry name" value="NAD(P)-binding Rossmann-like Domain"/>
    <property type="match status" value="1"/>
</dbReference>
<dbReference type="Proteomes" id="UP001500540">
    <property type="component" value="Unassembled WGS sequence"/>
</dbReference>
<dbReference type="PANTHER" id="PTHR43161:SF9">
    <property type="entry name" value="SORBITOL DEHYDROGENASE"/>
    <property type="match status" value="1"/>
</dbReference>
<dbReference type="CDD" id="cd05285">
    <property type="entry name" value="sorbitol_DH"/>
    <property type="match status" value="1"/>
</dbReference>
<dbReference type="RefSeq" id="WP_344782488.1">
    <property type="nucleotide sequence ID" value="NZ_BAABAF010000006.1"/>
</dbReference>
<evidence type="ECO:0000256" key="1">
    <source>
        <dbReference type="ARBA" id="ARBA00001947"/>
    </source>
</evidence>
<dbReference type="InterPro" id="IPR013149">
    <property type="entry name" value="ADH-like_C"/>
</dbReference>
<dbReference type="EMBL" id="BAABAF010000006">
    <property type="protein sequence ID" value="GAA3765113.1"/>
    <property type="molecule type" value="Genomic_DNA"/>
</dbReference>
<feature type="domain" description="Alcohol dehydrogenase-like C-terminal" evidence="7">
    <location>
        <begin position="181"/>
        <end position="302"/>
    </location>
</feature>
<dbReference type="Pfam" id="PF00107">
    <property type="entry name" value="ADH_zinc_N"/>
    <property type="match status" value="1"/>
</dbReference>
<dbReference type="Gene3D" id="3.90.180.10">
    <property type="entry name" value="Medium-chain alcohol dehydrogenases, catalytic domain"/>
    <property type="match status" value="1"/>
</dbReference>
<comment type="cofactor">
    <cofactor evidence="1 6">
        <name>Zn(2+)</name>
        <dbReference type="ChEBI" id="CHEBI:29105"/>
    </cofactor>
</comment>
<evidence type="ECO:0000256" key="3">
    <source>
        <dbReference type="ARBA" id="ARBA00022723"/>
    </source>
</evidence>
<gene>
    <name evidence="9" type="ORF">GCM10022240_16670</name>
</gene>
<organism evidence="9 10">
    <name type="scientific">Microbacterium kribbense</name>
    <dbReference type="NCBI Taxonomy" id="433645"/>
    <lineage>
        <taxon>Bacteria</taxon>
        <taxon>Bacillati</taxon>
        <taxon>Actinomycetota</taxon>
        <taxon>Actinomycetes</taxon>
        <taxon>Micrococcales</taxon>
        <taxon>Microbacteriaceae</taxon>
        <taxon>Microbacterium</taxon>
    </lineage>
</organism>
<accession>A0ABP7GMV3</accession>
<dbReference type="InterPro" id="IPR036291">
    <property type="entry name" value="NAD(P)-bd_dom_sf"/>
</dbReference>
<keyword evidence="5" id="KW-0560">Oxidoreductase</keyword>
<name>A0ABP7GMV3_9MICO</name>
<dbReference type="PANTHER" id="PTHR43161">
    <property type="entry name" value="SORBITOL DEHYDROGENASE"/>
    <property type="match status" value="1"/>
</dbReference>
<evidence type="ECO:0000256" key="5">
    <source>
        <dbReference type="ARBA" id="ARBA00023002"/>
    </source>
</evidence>
<comment type="similarity">
    <text evidence="2 6">Belongs to the zinc-containing alcohol dehydrogenase family.</text>
</comment>
<sequence length="350" mass="36608">MSLPEMMAASVLSAPRTIELKQVPVPQPGPGQVLVRVTAVGVCGSDTHFYETGHVGDIVVQGPLLLGHETAGVIAAVGDGVPSERIGTRVAVEPQTPCRSCEFCKSGRYHLCRKIRFYGAWPVDGSFAEYALVDDDFAYAIPDSMSDEAAALVEPVSVAVHAARRAGVTAGAKVLITGAGPIGILNLEVARAFGATEVVISDPIPHRREFALAHGATVALDPAASDLSAYDEHFDIYIDASAHAGAIGSAFPAIKRGGIAVLVGMGGDELTIPIAMIQHREITLTGTFRYVNTWPTAIDLISTGRIDVSDIVTGRYGLEDVEGALMKAQTDPLAIKTMIVPALTPTSSAG</sequence>
<proteinExistence type="inferred from homology"/>
<comment type="caution">
    <text evidence="9">The sequence shown here is derived from an EMBL/GenBank/DDBJ whole genome shotgun (WGS) entry which is preliminary data.</text>
</comment>
<evidence type="ECO:0000256" key="2">
    <source>
        <dbReference type="ARBA" id="ARBA00008072"/>
    </source>
</evidence>
<dbReference type="InterPro" id="IPR011032">
    <property type="entry name" value="GroES-like_sf"/>
</dbReference>
<feature type="domain" description="Alcohol dehydrogenase-like N-terminal" evidence="8">
    <location>
        <begin position="29"/>
        <end position="143"/>
    </location>
</feature>
<keyword evidence="3 6" id="KW-0479">Metal-binding</keyword>
<evidence type="ECO:0000259" key="8">
    <source>
        <dbReference type="Pfam" id="PF08240"/>
    </source>
</evidence>